<comment type="caution">
    <text evidence="2">The sequence shown here is derived from an EMBL/GenBank/DDBJ whole genome shotgun (WGS) entry which is preliminary data.</text>
</comment>
<evidence type="ECO:0000313" key="3">
    <source>
        <dbReference type="Proteomes" id="UP000652761"/>
    </source>
</evidence>
<gene>
    <name evidence="2" type="ORF">Taro_049955</name>
</gene>
<reference evidence="2" key="1">
    <citation type="submission" date="2017-07" db="EMBL/GenBank/DDBJ databases">
        <title>Taro Niue Genome Assembly and Annotation.</title>
        <authorList>
            <person name="Atibalentja N."/>
            <person name="Keating K."/>
            <person name="Fields C.J."/>
        </authorList>
    </citation>
    <scope>NUCLEOTIDE SEQUENCE</scope>
    <source>
        <strain evidence="2">Niue_2</strain>
        <tissue evidence="2">Leaf</tissue>
    </source>
</reference>
<dbReference type="EMBL" id="NMUH01007281">
    <property type="protein sequence ID" value="MQM16990.1"/>
    <property type="molecule type" value="Genomic_DNA"/>
</dbReference>
<keyword evidence="3" id="KW-1185">Reference proteome</keyword>
<evidence type="ECO:0000256" key="1">
    <source>
        <dbReference type="SAM" id="MobiDB-lite"/>
    </source>
</evidence>
<feature type="region of interest" description="Disordered" evidence="1">
    <location>
        <begin position="1"/>
        <end position="57"/>
    </location>
</feature>
<dbReference type="Proteomes" id="UP000652761">
    <property type="component" value="Unassembled WGS sequence"/>
</dbReference>
<name>A0A843XCJ9_COLES</name>
<feature type="compositionally biased region" description="Acidic residues" evidence="1">
    <location>
        <begin position="30"/>
        <end position="51"/>
    </location>
</feature>
<proteinExistence type="predicted"/>
<protein>
    <submittedName>
        <fullName evidence="2">Uncharacterized protein</fullName>
    </submittedName>
</protein>
<organism evidence="2 3">
    <name type="scientific">Colocasia esculenta</name>
    <name type="common">Wild taro</name>
    <name type="synonym">Arum esculentum</name>
    <dbReference type="NCBI Taxonomy" id="4460"/>
    <lineage>
        <taxon>Eukaryota</taxon>
        <taxon>Viridiplantae</taxon>
        <taxon>Streptophyta</taxon>
        <taxon>Embryophyta</taxon>
        <taxon>Tracheophyta</taxon>
        <taxon>Spermatophyta</taxon>
        <taxon>Magnoliopsida</taxon>
        <taxon>Liliopsida</taxon>
        <taxon>Araceae</taxon>
        <taxon>Aroideae</taxon>
        <taxon>Colocasieae</taxon>
        <taxon>Colocasia</taxon>
    </lineage>
</organism>
<feature type="compositionally biased region" description="Basic and acidic residues" evidence="1">
    <location>
        <begin position="18"/>
        <end position="29"/>
    </location>
</feature>
<accession>A0A843XCJ9</accession>
<dbReference type="Pfam" id="PF03004">
    <property type="entry name" value="Transposase_24"/>
    <property type="match status" value="1"/>
</dbReference>
<dbReference type="InterPro" id="IPR004252">
    <property type="entry name" value="Probable_transposase_24"/>
</dbReference>
<sequence>MSFSRLMMSSKGNEQEEVDPRDLERRVESDVEEDSWDDEDEFEDDDEDDRTESDGFHIRWPTVRDPVHDRVCLSVRAGRPSDRDCLPVHAGRPCDRDRLPAEHASSATFPFILTTRGKIDPGSASRYITTLVHAHIPGPMDAWREFLVPVRDLLFDMFTRRFAFTRPEDLPRARTVWESTTQTNLRKSMWEARDKAMKTTSNRDPMAWLDYGPVWLRRDYWVSLCERWAAGPWQQWSQAAIRNRSTHLEKNVHTSGSVSYATHSQKLHHEFECAPIFRELFDRTHKRKGTDDYVSESARTIAETYDRTMTERYAEGTPQPDLDPEAWVDAAGGPRKGRVYGFGDSLDTHPVLSSYASSIASPAYASSSTVPPVSGVEEIRGLIWEELRAHL</sequence>
<evidence type="ECO:0000313" key="2">
    <source>
        <dbReference type="EMBL" id="MQM16990.1"/>
    </source>
</evidence>
<dbReference type="AlphaFoldDB" id="A0A843XCJ9"/>